<evidence type="ECO:0000313" key="2">
    <source>
        <dbReference type="EMBL" id="HGT40794.1"/>
    </source>
</evidence>
<dbReference type="InterPro" id="IPR049945">
    <property type="entry name" value="AAA_22"/>
</dbReference>
<sequence>MWFEDWQLTGNPFADGTDGDYFLGGRCEEALSRLLFVVEQGWSCGSVAGAARSGKSRLLKEVARQSAERCRMIVPVDATGLARREFAAALVQSLGKPAPLQINPWEVLADLLHGLNAANFRSLWIIDQFDDAAEPLDLELLRLIRLVEQTGRRGTVLVAHRAPLPSPIWASFVDLGIVLEPWTAEECRDFIRRRLQAAGASTDLITDAACDILAAASEGRPGSLQRLCTLALHAAWTLGEEQVDADLVKGLCQELFPACSGSPVASDLRGKPVGIR</sequence>
<dbReference type="PANTHER" id="PTHR35894">
    <property type="entry name" value="GENERAL SECRETION PATHWAY PROTEIN A-RELATED"/>
    <property type="match status" value="1"/>
</dbReference>
<dbReference type="AlphaFoldDB" id="A0A7C4LN27"/>
<dbReference type="GO" id="GO:0016887">
    <property type="term" value="F:ATP hydrolysis activity"/>
    <property type="evidence" value="ECO:0007669"/>
    <property type="project" value="InterPro"/>
</dbReference>
<protein>
    <recommendedName>
        <fullName evidence="1">ORC1/DEAH AAA+ ATPase domain-containing protein</fullName>
    </recommendedName>
</protein>
<proteinExistence type="predicted"/>
<name>A0A7C4LN27_9PLAN</name>
<dbReference type="SUPFAM" id="SSF52540">
    <property type="entry name" value="P-loop containing nucleoside triphosphate hydrolases"/>
    <property type="match status" value="1"/>
</dbReference>
<dbReference type="Pfam" id="PF13401">
    <property type="entry name" value="AAA_22"/>
    <property type="match status" value="1"/>
</dbReference>
<accession>A0A7C4LN27</accession>
<dbReference type="PANTHER" id="PTHR35894:SF1">
    <property type="entry name" value="PHOSPHORIBULOKINASE _ URIDINE KINASE FAMILY"/>
    <property type="match status" value="1"/>
</dbReference>
<gene>
    <name evidence="2" type="ORF">ENS64_16235</name>
</gene>
<comment type="caution">
    <text evidence="2">The sequence shown here is derived from an EMBL/GenBank/DDBJ whole genome shotgun (WGS) entry which is preliminary data.</text>
</comment>
<dbReference type="EMBL" id="DSVQ01000018">
    <property type="protein sequence ID" value="HGT40794.1"/>
    <property type="molecule type" value="Genomic_DNA"/>
</dbReference>
<evidence type="ECO:0000259" key="1">
    <source>
        <dbReference type="Pfam" id="PF13401"/>
    </source>
</evidence>
<dbReference type="InterPro" id="IPR052026">
    <property type="entry name" value="ExeA_AAA_ATPase_DNA-bind"/>
</dbReference>
<dbReference type="InterPro" id="IPR027417">
    <property type="entry name" value="P-loop_NTPase"/>
</dbReference>
<organism evidence="2">
    <name type="scientific">Schlesneria paludicola</name>
    <dbReference type="NCBI Taxonomy" id="360056"/>
    <lineage>
        <taxon>Bacteria</taxon>
        <taxon>Pseudomonadati</taxon>
        <taxon>Planctomycetota</taxon>
        <taxon>Planctomycetia</taxon>
        <taxon>Planctomycetales</taxon>
        <taxon>Planctomycetaceae</taxon>
        <taxon>Schlesneria</taxon>
    </lineage>
</organism>
<reference evidence="2" key="1">
    <citation type="journal article" date="2020" name="mSystems">
        <title>Genome- and Community-Level Interaction Insights into Carbon Utilization and Element Cycling Functions of Hydrothermarchaeota in Hydrothermal Sediment.</title>
        <authorList>
            <person name="Zhou Z."/>
            <person name="Liu Y."/>
            <person name="Xu W."/>
            <person name="Pan J."/>
            <person name="Luo Z.H."/>
            <person name="Li M."/>
        </authorList>
    </citation>
    <scope>NUCLEOTIDE SEQUENCE [LARGE SCALE GENOMIC DNA]</scope>
    <source>
        <strain evidence="2">SpSt-508</strain>
    </source>
</reference>
<feature type="domain" description="ORC1/DEAH AAA+ ATPase" evidence="1">
    <location>
        <begin position="43"/>
        <end position="157"/>
    </location>
</feature>